<dbReference type="Pfam" id="PF13432">
    <property type="entry name" value="TPR_16"/>
    <property type="match status" value="2"/>
</dbReference>
<dbReference type="EMBL" id="SPSB01000001">
    <property type="protein sequence ID" value="TFV97887.1"/>
    <property type="molecule type" value="Genomic_DNA"/>
</dbReference>
<dbReference type="SMART" id="SM00028">
    <property type="entry name" value="TPR"/>
    <property type="match status" value="5"/>
</dbReference>
<name>A0A4Y9R066_9BACT</name>
<dbReference type="InterPro" id="IPR019734">
    <property type="entry name" value="TPR_rpt"/>
</dbReference>
<feature type="repeat" description="TPR" evidence="3">
    <location>
        <begin position="54"/>
        <end position="87"/>
    </location>
</feature>
<dbReference type="PROSITE" id="PS50005">
    <property type="entry name" value="TPR"/>
    <property type="match status" value="3"/>
</dbReference>
<evidence type="ECO:0000313" key="5">
    <source>
        <dbReference type="Proteomes" id="UP000297647"/>
    </source>
</evidence>
<dbReference type="Gene3D" id="1.25.40.10">
    <property type="entry name" value="Tetratricopeptide repeat domain"/>
    <property type="match status" value="2"/>
</dbReference>
<evidence type="ECO:0000313" key="4">
    <source>
        <dbReference type="EMBL" id="TFV97887.1"/>
    </source>
</evidence>
<dbReference type="InterPro" id="IPR050498">
    <property type="entry name" value="Ycf3"/>
</dbReference>
<dbReference type="SUPFAM" id="SSF48452">
    <property type="entry name" value="TPR-like"/>
    <property type="match status" value="1"/>
</dbReference>
<dbReference type="InterPro" id="IPR013105">
    <property type="entry name" value="TPR_2"/>
</dbReference>
<dbReference type="PROSITE" id="PS50293">
    <property type="entry name" value="TPR_REGION"/>
    <property type="match status" value="1"/>
</dbReference>
<dbReference type="OrthoDB" id="1253698at2"/>
<keyword evidence="2 3" id="KW-0802">TPR repeat</keyword>
<protein>
    <submittedName>
        <fullName evidence="4">Tetratricopeptide repeat protein</fullName>
    </submittedName>
</protein>
<dbReference type="Proteomes" id="UP000297647">
    <property type="component" value="Unassembled WGS sequence"/>
</dbReference>
<gene>
    <name evidence="4" type="ORF">E4S40_04405</name>
</gene>
<dbReference type="PROSITE" id="PS51257">
    <property type="entry name" value="PROKAR_LIPOPROTEIN"/>
    <property type="match status" value="1"/>
</dbReference>
<keyword evidence="5" id="KW-1185">Reference proteome</keyword>
<dbReference type="AlphaFoldDB" id="A0A4Y9R066"/>
<dbReference type="Pfam" id="PF07719">
    <property type="entry name" value="TPR_2"/>
    <property type="match status" value="1"/>
</dbReference>
<sequence length="265" mass="30538">MLRKLNISVFILHLLIFSSCRSELYEAEQLFSEKEYEEAISSLDTYLFFHVTDIKAFHLRARSYEELGKIQKALEDYERIISLNPEYAQAHAGIGKILFNQKQYKEAELRLLRAAKYDPADFDILYLLGRALLQNKNYTLAEEFFQKAKELNDQHARLHFYLGMARAYRGDVLGCAASFNQYVKLEPDNLVGRYNRGFALMKVGYLEWALEDFEAVLKKYPDHLEALAKKGICLAQLGNTEGCQYIKEAASQGSDYALNHLDLCS</sequence>
<evidence type="ECO:0000256" key="1">
    <source>
        <dbReference type="ARBA" id="ARBA00022737"/>
    </source>
</evidence>
<dbReference type="PANTHER" id="PTHR44858:SF1">
    <property type="entry name" value="UDP-N-ACETYLGLUCOSAMINE--PEPTIDE N-ACETYLGLUCOSAMINYLTRANSFERASE SPINDLY-RELATED"/>
    <property type="match status" value="1"/>
</dbReference>
<evidence type="ECO:0000256" key="3">
    <source>
        <dbReference type="PROSITE-ProRule" id="PRU00339"/>
    </source>
</evidence>
<keyword evidence="1" id="KW-0677">Repeat</keyword>
<evidence type="ECO:0000256" key="2">
    <source>
        <dbReference type="ARBA" id="ARBA00022803"/>
    </source>
</evidence>
<dbReference type="RefSeq" id="WP_135071392.1">
    <property type="nucleotide sequence ID" value="NZ_SPSB01000001.1"/>
</dbReference>
<dbReference type="InterPro" id="IPR011990">
    <property type="entry name" value="TPR-like_helical_dom_sf"/>
</dbReference>
<organism evidence="4 5">
    <name type="scientific">Algoriphagus kandeliae</name>
    <dbReference type="NCBI Taxonomy" id="2562278"/>
    <lineage>
        <taxon>Bacteria</taxon>
        <taxon>Pseudomonadati</taxon>
        <taxon>Bacteroidota</taxon>
        <taxon>Cytophagia</taxon>
        <taxon>Cytophagales</taxon>
        <taxon>Cyclobacteriaceae</taxon>
        <taxon>Algoriphagus</taxon>
    </lineage>
</organism>
<dbReference type="PANTHER" id="PTHR44858">
    <property type="entry name" value="TETRATRICOPEPTIDE REPEAT PROTEIN 6"/>
    <property type="match status" value="1"/>
</dbReference>
<feature type="repeat" description="TPR" evidence="3">
    <location>
        <begin position="88"/>
        <end position="121"/>
    </location>
</feature>
<proteinExistence type="predicted"/>
<feature type="repeat" description="TPR" evidence="3">
    <location>
        <begin position="122"/>
        <end position="155"/>
    </location>
</feature>
<accession>A0A4Y9R066</accession>
<comment type="caution">
    <text evidence="4">The sequence shown here is derived from an EMBL/GenBank/DDBJ whole genome shotgun (WGS) entry which is preliminary data.</text>
</comment>
<reference evidence="4 5" key="1">
    <citation type="submission" date="2019-03" db="EMBL/GenBank/DDBJ databases">
        <title>Algoriphagus sp. nov, a new strain isolated from root system soil of mangrove plant Kandelia.</title>
        <authorList>
            <person name="Yin Q."/>
            <person name="Wang K."/>
            <person name="Song Z."/>
        </authorList>
    </citation>
    <scope>NUCLEOTIDE SEQUENCE [LARGE SCALE GENOMIC DNA]</scope>
    <source>
        <strain evidence="4 5">XY-J91</strain>
    </source>
</reference>